<evidence type="ECO:0000313" key="4">
    <source>
        <dbReference type="Proteomes" id="UP001493487"/>
    </source>
</evidence>
<comment type="caution">
    <text evidence="3">The sequence shown here is derived from an EMBL/GenBank/DDBJ whole genome shotgun (WGS) entry which is preliminary data.</text>
</comment>
<dbReference type="RefSeq" id="WP_232189446.1">
    <property type="nucleotide sequence ID" value="NZ_JAIOAP010000020.1"/>
</dbReference>
<evidence type="ECO:0000256" key="2">
    <source>
        <dbReference type="SAM" id="SignalP"/>
    </source>
</evidence>
<dbReference type="PANTHER" id="PTHR43649:SF33">
    <property type="entry name" value="POLYGALACTURONAN_RHAMNOGALACTURONAN-BINDING PROTEIN YTCQ"/>
    <property type="match status" value="1"/>
</dbReference>
<sequence length="565" mass="62035">MKFRSSKWLLAGALLTGLLSGCASTGNEGKASTTPASTPTAAAIETQTAVNVVPSPNFEPFGKYEEPVTFTMGLTKGDYSKLPQGDTPVDNVFTRFILNKVNVKVEPAWEIDASAYQQKVAISLAGGDIPDVLVVDQKTLNQLVESDLIADLSKIYEQTASPLLKEQYASYNGRIMNAATFDGKLMALPGTQVGGQHNLLWVRQDWLNKLQLQPPQTLTDVVGIAQAFISQDPDGNNKADTLGLLADPGIAGYYNTFHGLDTIFSLYGAYPRQWIKDQSGHVIYGSTAPEMKAALTEVSKLYKDGIIDKQFAVRKPGEDAGAIIASGKVGLVFGPWWGPYWPLSDALKNDPKADWKPFLAPLDENGKLRVYTQNPNNLFLVVSKKFAHPEAAIKFLNVQNQARYGLDPDALDMILKNQGTDGYWPIQLQVDYEDAVHRTYTSLKEAIDTGSDANLRHDFKAMYEAYKKNLENPGADPTVWAEATARYDGEALTFSDGLTKVDPVFFGRTATMETKWATLEKLENETLIKIVIGDMPVEKFDDFVQQWNKLGGNEITQEVAAAAAQ</sequence>
<dbReference type="EMBL" id="JASKHM010000021">
    <property type="protein sequence ID" value="MEQ4486355.1"/>
    <property type="molecule type" value="Genomic_DNA"/>
</dbReference>
<dbReference type="CDD" id="cd13580">
    <property type="entry name" value="PBP2_AlgQ_like_1"/>
    <property type="match status" value="1"/>
</dbReference>
<name>A0ABV1L236_9BACL</name>
<protein>
    <submittedName>
        <fullName evidence="3">Extracellular solute-binding protein</fullName>
    </submittedName>
</protein>
<feature type="chain" id="PRO_5045374686" evidence="2">
    <location>
        <begin position="26"/>
        <end position="565"/>
    </location>
</feature>
<keyword evidence="1 2" id="KW-0732">Signal</keyword>
<proteinExistence type="predicted"/>
<accession>A0ABV1L236</accession>
<dbReference type="Proteomes" id="UP001493487">
    <property type="component" value="Unassembled WGS sequence"/>
</dbReference>
<keyword evidence="4" id="KW-1185">Reference proteome</keyword>
<dbReference type="Gene3D" id="3.40.190.10">
    <property type="entry name" value="Periplasmic binding protein-like II"/>
    <property type="match status" value="3"/>
</dbReference>
<dbReference type="SUPFAM" id="SSF53850">
    <property type="entry name" value="Periplasmic binding protein-like II"/>
    <property type="match status" value="1"/>
</dbReference>
<reference evidence="3 4" key="1">
    <citation type="journal article" date="2023" name="Genome Announc.">
        <title>Pan-Genome Analyses of the Genus Cohnella and Proposal of the Novel Species Cohnella silvisoli sp. nov., Isolated from Forest Soil.</title>
        <authorList>
            <person name="Wang C."/>
            <person name="Mao L."/>
            <person name="Bao G."/>
            <person name="Zhu H."/>
        </authorList>
    </citation>
    <scope>NUCLEOTIDE SEQUENCE [LARGE SCALE GENOMIC DNA]</scope>
    <source>
        <strain evidence="3 4">NL03-T5-1</strain>
    </source>
</reference>
<dbReference type="InterPro" id="IPR050490">
    <property type="entry name" value="Bact_solute-bd_prot1"/>
</dbReference>
<dbReference type="PROSITE" id="PS51257">
    <property type="entry name" value="PROKAR_LIPOPROTEIN"/>
    <property type="match status" value="1"/>
</dbReference>
<organism evidence="3 4">
    <name type="scientific">Cohnella silvisoli</name>
    <dbReference type="NCBI Taxonomy" id="2873699"/>
    <lineage>
        <taxon>Bacteria</taxon>
        <taxon>Bacillati</taxon>
        <taxon>Bacillota</taxon>
        <taxon>Bacilli</taxon>
        <taxon>Bacillales</taxon>
        <taxon>Paenibacillaceae</taxon>
        <taxon>Cohnella</taxon>
    </lineage>
</organism>
<dbReference type="PANTHER" id="PTHR43649">
    <property type="entry name" value="ARABINOSE-BINDING PROTEIN-RELATED"/>
    <property type="match status" value="1"/>
</dbReference>
<evidence type="ECO:0000256" key="1">
    <source>
        <dbReference type="ARBA" id="ARBA00022729"/>
    </source>
</evidence>
<gene>
    <name evidence="3" type="ORF">QJS35_28685</name>
</gene>
<evidence type="ECO:0000313" key="3">
    <source>
        <dbReference type="EMBL" id="MEQ4486355.1"/>
    </source>
</evidence>
<feature type="signal peptide" evidence="2">
    <location>
        <begin position="1"/>
        <end position="25"/>
    </location>
</feature>